<name>A0ABX8K1D9_9CAUD</name>
<accession>A0ABX8K1D9</accession>
<reference evidence="1 2" key="1">
    <citation type="submission" date="2021-05" db="EMBL/GenBank/DDBJ databases">
        <title>Bacteriophage ZX1 recognizing capsular polysaccharide shows therapeutic potential in serotype K47 Klebsiella pneumoniae infections.</title>
        <authorList>
            <person name="Shu R."/>
            <person name="Hao G."/>
            <person name="Wang H."/>
        </authorList>
    </citation>
    <scope>NUCLEOTIDE SEQUENCE [LARGE SCALE GENOMIC DNA]</scope>
</reference>
<dbReference type="Proteomes" id="UP000886868">
    <property type="component" value="Segment"/>
</dbReference>
<protein>
    <submittedName>
        <fullName evidence="1">Uncharacterized protein</fullName>
    </submittedName>
</protein>
<proteinExistence type="predicted"/>
<organism evidence="1 2">
    <name type="scientific">Klebsiella phage SRD2021</name>
    <dbReference type="NCBI Taxonomy" id="2851026"/>
    <lineage>
        <taxon>Viruses</taxon>
        <taxon>Duplodnaviria</taxon>
        <taxon>Heunggongvirae</taxon>
        <taxon>Uroviricota</taxon>
        <taxon>Caudoviricetes</taxon>
        <taxon>Autographivirales</taxon>
        <taxon>Autoscriptoviridae</taxon>
        <taxon>Slopekvirinae</taxon>
        <taxon>Drulisvirus</taxon>
        <taxon>Drulisvirus SRD2021</taxon>
    </lineage>
</organism>
<evidence type="ECO:0000313" key="1">
    <source>
        <dbReference type="EMBL" id="QWY13506.1"/>
    </source>
</evidence>
<dbReference type="EMBL" id="MZ208805">
    <property type="protein sequence ID" value="QWY13506.1"/>
    <property type="molecule type" value="Genomic_DNA"/>
</dbReference>
<evidence type="ECO:0000313" key="2">
    <source>
        <dbReference type="Proteomes" id="UP000886868"/>
    </source>
</evidence>
<sequence length="68" mass="7872">MFKNKYRAVTDRYCGFEAQVKFWWFPFIWWQISTNGIGLGTNTCSTLERASDLCRLHAAGGCVYKVEV</sequence>
<keyword evidence="2" id="KW-1185">Reference proteome</keyword>